<dbReference type="Proteomes" id="UP001194714">
    <property type="component" value="Unassembled WGS sequence"/>
</dbReference>
<sequence length="664" mass="74533">MSSTSSSSSNSSSSSTSNLAINMDALRNYYAKQENPLIDEMESGSITPRAVVKNPSINGTKEYQPVCEAGANPYRVTRYTIERSPNYKTKEQDVFKKALAHLMDKNIPPYGTSDAKNVILVDVFVWEKGSVKLEQNKPEFHTVCLCKKSDNTLILIDPSDIMKTSKQIKEIVKGVSPSTQVEPIKFSSRNPKEVKFYAPPNGTIRTADVGRKEGERRDCIDVAVKIAFVLIEAQKGGKNLTAAINEVSHLSNQDINTRLKMRGSAAKGTLIRGLQCSNRAIRSTVISLFEKSTDIYKHVAPLNHKDLEVIHDERKKYLETISSLSVSLKSVGRVSLRALRKMVDLHRILEEFNRETLFGASIKIDSAIDIESCITDRDFNRTDLHLAIIEKKGSVKDVLKKYGNLKKPQASKLIGWADIHGQTALHWAVDRAPTEECKLLYDSMTPDQICYQMNDRLQTALHFAVHANRPEIVKLLLSRNDVKKSLVGPRDVLGQTALYWAVHKAPLEVCNLLYELMTPEQICYPMNCDLYTALHFAVHANRPEIVKLLLSRDDVKERLVGIRDTHGQTALHWAVDKAPLEVCNLLYELMTPEQICYPMNDRLHTVLHLAAHANRPEIVKLLLSNNSVKGGLIGLKDYNNETALDWAKHEGQKFEGICNILNGN</sequence>
<dbReference type="RefSeq" id="WP_194847368.1">
    <property type="nucleotide sequence ID" value="NZ_JAAEJV010000010.1"/>
</dbReference>
<name>A0ABS0AY66_9BACT</name>
<keyword evidence="2" id="KW-1185">Reference proteome</keyword>
<gene>
    <name evidence="1" type="ORF">NEPTK9_000571</name>
</gene>
<accession>A0ABS0AY66</accession>
<dbReference type="EMBL" id="JAAEJV010000010">
    <property type="protein sequence ID" value="MBF5059066.1"/>
    <property type="molecule type" value="Genomic_DNA"/>
</dbReference>
<protein>
    <submittedName>
        <fullName evidence="1">Uncharacterized protein</fullName>
    </submittedName>
</protein>
<reference evidence="1 2" key="1">
    <citation type="submission" date="2020-01" db="EMBL/GenBank/DDBJ databases">
        <title>Draft genome sequence of Cand. Neptunochlamydia vexilliferae K9.</title>
        <authorList>
            <person name="Schulz F."/>
            <person name="Koestlbacher S."/>
            <person name="Wascher F."/>
            <person name="Pizzetti I."/>
            <person name="Horn M."/>
        </authorList>
    </citation>
    <scope>NUCLEOTIDE SEQUENCE [LARGE SCALE GENOMIC DNA]</scope>
    <source>
        <strain evidence="1 2">K9</strain>
    </source>
</reference>
<evidence type="ECO:0000313" key="1">
    <source>
        <dbReference type="EMBL" id="MBF5059066.1"/>
    </source>
</evidence>
<comment type="caution">
    <text evidence="1">The sequence shown here is derived from an EMBL/GenBank/DDBJ whole genome shotgun (WGS) entry which is preliminary data.</text>
</comment>
<organism evidence="1 2">
    <name type="scientific">Candidatus Neptunichlamydia vexilliferae</name>
    <dbReference type="NCBI Taxonomy" id="1651774"/>
    <lineage>
        <taxon>Bacteria</taxon>
        <taxon>Pseudomonadati</taxon>
        <taxon>Chlamydiota</taxon>
        <taxon>Chlamydiia</taxon>
        <taxon>Parachlamydiales</taxon>
        <taxon>Simkaniaceae</taxon>
        <taxon>Candidatus Neptunichlamydia</taxon>
    </lineage>
</organism>
<dbReference type="SUPFAM" id="SSF48403">
    <property type="entry name" value="Ankyrin repeat"/>
    <property type="match status" value="1"/>
</dbReference>
<dbReference type="Pfam" id="PF00023">
    <property type="entry name" value="Ank"/>
    <property type="match status" value="1"/>
</dbReference>
<evidence type="ECO:0000313" key="2">
    <source>
        <dbReference type="Proteomes" id="UP001194714"/>
    </source>
</evidence>
<dbReference type="PANTHER" id="PTHR24120:SF4">
    <property type="entry name" value="GH07239P"/>
    <property type="match status" value="1"/>
</dbReference>
<dbReference type="PANTHER" id="PTHR24120">
    <property type="entry name" value="GH07239P"/>
    <property type="match status" value="1"/>
</dbReference>
<dbReference type="InterPro" id="IPR002110">
    <property type="entry name" value="Ankyrin_rpt"/>
</dbReference>
<dbReference type="InterPro" id="IPR036770">
    <property type="entry name" value="Ankyrin_rpt-contain_sf"/>
</dbReference>
<dbReference type="Gene3D" id="1.25.40.20">
    <property type="entry name" value="Ankyrin repeat-containing domain"/>
    <property type="match status" value="3"/>
</dbReference>
<dbReference type="Pfam" id="PF12796">
    <property type="entry name" value="Ank_2"/>
    <property type="match status" value="2"/>
</dbReference>
<dbReference type="SMART" id="SM00248">
    <property type="entry name" value="ANK"/>
    <property type="match status" value="6"/>
</dbReference>
<proteinExistence type="predicted"/>